<feature type="compositionally biased region" description="Polar residues" evidence="1">
    <location>
        <begin position="262"/>
        <end position="275"/>
    </location>
</feature>
<accession>A0A1L9T0W8</accession>
<feature type="compositionally biased region" description="Polar residues" evidence="1">
    <location>
        <begin position="76"/>
        <end position="121"/>
    </location>
</feature>
<organism evidence="3 4">
    <name type="scientific">Aspergillus sydowii CBS 593.65</name>
    <dbReference type="NCBI Taxonomy" id="1036612"/>
    <lineage>
        <taxon>Eukaryota</taxon>
        <taxon>Fungi</taxon>
        <taxon>Dikarya</taxon>
        <taxon>Ascomycota</taxon>
        <taxon>Pezizomycotina</taxon>
        <taxon>Eurotiomycetes</taxon>
        <taxon>Eurotiomycetidae</taxon>
        <taxon>Eurotiales</taxon>
        <taxon>Aspergillaceae</taxon>
        <taxon>Aspergillus</taxon>
        <taxon>Aspergillus subgen. Nidulantes</taxon>
    </lineage>
</organism>
<dbReference type="STRING" id="1036612.A0A1L9T0W8"/>
<feature type="region of interest" description="Disordered" evidence="1">
    <location>
        <begin position="472"/>
        <end position="527"/>
    </location>
</feature>
<feature type="region of interest" description="Disordered" evidence="1">
    <location>
        <begin position="532"/>
        <end position="551"/>
    </location>
</feature>
<sequence>MAVKGTALLLLPLLQGASADWTTTIKTKLVVPNTLAPVVDYVTPTPGSTSSLMTWPAASSSFDHARSHEEQLTSVVTVPDGSSPTIHFSPVISTTSATEPGDPTSSTEDAASSVTSSTNIIPSGPTGQNTPTQPSPTPVVPGSTGSNPSSSVGASTESTASGASSAPVVSASSPTGASSSTQSGSTNIIPSSTGQNSPSTQISSMPTAPGSTESGSGPSSSAGSSSSPNPASETPPLSGDTSSDAASSTLSSQQSTSTSSGLINSQTITSGNPMSSVAPPDQLISASLSSAPDLESLSADATGSDSAIGDYAPTEAPSSEPWGASPTSDPSGTITDGPTPTSTSTDSEESNVAVLLRNSYNNIEDLKKDPKSYKQHIKDITDQTEDYLSKTNFDSSKSPCAGSKSKRADLFSAVKDLASQAAGATVDNAKGIAGAAISCVKPIASEIEDVIPPEAEDVTDEIQSEVEIGTEYLDELGEIVTDMEEKTNDENDDDDDEDDDDDNSSSESDSSTSSTSTSTSCTSSTTFSDCTWSTIVSSTPGSGSASMSSTSTEICKTTTACQASPSTFSTITTVAACPRITTRVSAPAPVYITPSGYTGSATPGSGGSGPLSSSVSATTPPKPASSSATTSGTSSSSRPAPGSAGSSTTPPPSATTPGGASCQALYHVAQKDDYAYCQFDCDAYTGKYPVASSTPGMSNYEPCPYSKPPSTTWGPSNAGTFTTTATDGIVYYCGDSGYQDHGLNDAKSCVTPMSSMTVIPSIHSAWSVSAVSEASATQASAMSAIAAAARPTDQLYIAYDDQMGSWDVYWKIFNVAMDDTDPEWCDMDPLGASEASGSISVKDVPNPPSIDFSDDASVVSDSFKDCAYDADSARLECPDVSTKCKTDMEESMGTKTCHGTFRMTKYVPKVWCAWGDPDTPE</sequence>
<protein>
    <recommendedName>
        <fullName evidence="5">Ig-like domain-containing protein</fullName>
    </recommendedName>
</protein>
<dbReference type="VEuPathDB" id="FungiDB:ASPSYDRAFT_36666"/>
<feature type="compositionally biased region" description="Low complexity" evidence="1">
    <location>
        <begin position="206"/>
        <end position="261"/>
    </location>
</feature>
<dbReference type="OrthoDB" id="3886018at2759"/>
<dbReference type="Proteomes" id="UP000184356">
    <property type="component" value="Unassembled WGS sequence"/>
</dbReference>
<feature type="compositionally biased region" description="Low complexity" evidence="1">
    <location>
        <begin position="140"/>
        <end position="186"/>
    </location>
</feature>
<dbReference type="AlphaFoldDB" id="A0A1L9T0W8"/>
<name>A0A1L9T0W8_9EURO</name>
<evidence type="ECO:0000256" key="2">
    <source>
        <dbReference type="SAM" id="SignalP"/>
    </source>
</evidence>
<evidence type="ECO:0008006" key="5">
    <source>
        <dbReference type="Google" id="ProtNLM"/>
    </source>
</evidence>
<evidence type="ECO:0000313" key="4">
    <source>
        <dbReference type="Proteomes" id="UP000184356"/>
    </source>
</evidence>
<dbReference type="EMBL" id="KV878598">
    <property type="protein sequence ID" value="OJJ53112.1"/>
    <property type="molecule type" value="Genomic_DNA"/>
</dbReference>
<feature type="chain" id="PRO_5013222503" description="Ig-like domain-containing protein" evidence="2">
    <location>
        <begin position="20"/>
        <end position="921"/>
    </location>
</feature>
<feature type="signal peptide" evidence="2">
    <location>
        <begin position="1"/>
        <end position="19"/>
    </location>
</feature>
<proteinExistence type="predicted"/>
<feature type="compositionally biased region" description="Low complexity" evidence="1">
    <location>
        <begin position="505"/>
        <end position="527"/>
    </location>
</feature>
<reference evidence="4" key="1">
    <citation type="journal article" date="2017" name="Genome Biol.">
        <title>Comparative genomics reveals high biological diversity and specific adaptations in the industrially and medically important fungal genus Aspergillus.</title>
        <authorList>
            <person name="de Vries R.P."/>
            <person name="Riley R."/>
            <person name="Wiebenga A."/>
            <person name="Aguilar-Osorio G."/>
            <person name="Amillis S."/>
            <person name="Uchima C.A."/>
            <person name="Anderluh G."/>
            <person name="Asadollahi M."/>
            <person name="Askin M."/>
            <person name="Barry K."/>
            <person name="Battaglia E."/>
            <person name="Bayram O."/>
            <person name="Benocci T."/>
            <person name="Braus-Stromeyer S.A."/>
            <person name="Caldana C."/>
            <person name="Canovas D."/>
            <person name="Cerqueira G.C."/>
            <person name="Chen F."/>
            <person name="Chen W."/>
            <person name="Choi C."/>
            <person name="Clum A."/>
            <person name="Dos Santos R.A."/>
            <person name="Damasio A.R."/>
            <person name="Diallinas G."/>
            <person name="Emri T."/>
            <person name="Fekete E."/>
            <person name="Flipphi M."/>
            <person name="Freyberg S."/>
            <person name="Gallo A."/>
            <person name="Gournas C."/>
            <person name="Habgood R."/>
            <person name="Hainaut M."/>
            <person name="Harispe M.L."/>
            <person name="Henrissat B."/>
            <person name="Hilden K.S."/>
            <person name="Hope R."/>
            <person name="Hossain A."/>
            <person name="Karabika E."/>
            <person name="Karaffa L."/>
            <person name="Karanyi Z."/>
            <person name="Krasevec N."/>
            <person name="Kuo A."/>
            <person name="Kusch H."/>
            <person name="LaButti K."/>
            <person name="Lagendijk E.L."/>
            <person name="Lapidus A."/>
            <person name="Levasseur A."/>
            <person name="Lindquist E."/>
            <person name="Lipzen A."/>
            <person name="Logrieco A.F."/>
            <person name="MacCabe A."/>
            <person name="Maekelae M.R."/>
            <person name="Malavazi I."/>
            <person name="Melin P."/>
            <person name="Meyer V."/>
            <person name="Mielnichuk N."/>
            <person name="Miskei M."/>
            <person name="Molnar A.P."/>
            <person name="Mule G."/>
            <person name="Ngan C.Y."/>
            <person name="Orejas M."/>
            <person name="Orosz E."/>
            <person name="Ouedraogo J.P."/>
            <person name="Overkamp K.M."/>
            <person name="Park H.-S."/>
            <person name="Perrone G."/>
            <person name="Piumi F."/>
            <person name="Punt P.J."/>
            <person name="Ram A.F."/>
            <person name="Ramon A."/>
            <person name="Rauscher S."/>
            <person name="Record E."/>
            <person name="Riano-Pachon D.M."/>
            <person name="Robert V."/>
            <person name="Roehrig J."/>
            <person name="Ruller R."/>
            <person name="Salamov A."/>
            <person name="Salih N.S."/>
            <person name="Samson R.A."/>
            <person name="Sandor E."/>
            <person name="Sanguinetti M."/>
            <person name="Schuetze T."/>
            <person name="Sepcic K."/>
            <person name="Shelest E."/>
            <person name="Sherlock G."/>
            <person name="Sophianopoulou V."/>
            <person name="Squina F.M."/>
            <person name="Sun H."/>
            <person name="Susca A."/>
            <person name="Todd R.B."/>
            <person name="Tsang A."/>
            <person name="Unkles S.E."/>
            <person name="van de Wiele N."/>
            <person name="van Rossen-Uffink D."/>
            <person name="Oliveira J.V."/>
            <person name="Vesth T.C."/>
            <person name="Visser J."/>
            <person name="Yu J.-H."/>
            <person name="Zhou M."/>
            <person name="Andersen M.R."/>
            <person name="Archer D.B."/>
            <person name="Baker S.E."/>
            <person name="Benoit I."/>
            <person name="Brakhage A.A."/>
            <person name="Braus G.H."/>
            <person name="Fischer R."/>
            <person name="Frisvad J.C."/>
            <person name="Goldman G.H."/>
            <person name="Houbraken J."/>
            <person name="Oakley B."/>
            <person name="Pocsi I."/>
            <person name="Scazzocchio C."/>
            <person name="Seiboth B."/>
            <person name="vanKuyk P.A."/>
            <person name="Wortman J."/>
            <person name="Dyer P.S."/>
            <person name="Grigoriev I.V."/>
        </authorList>
    </citation>
    <scope>NUCLEOTIDE SEQUENCE [LARGE SCALE GENOMIC DNA]</scope>
    <source>
        <strain evidence="4">CBS 593.65</strain>
    </source>
</reference>
<keyword evidence="4" id="KW-1185">Reference proteome</keyword>
<evidence type="ECO:0000313" key="3">
    <source>
        <dbReference type="EMBL" id="OJJ53112.1"/>
    </source>
</evidence>
<feature type="compositionally biased region" description="Acidic residues" evidence="1">
    <location>
        <begin position="490"/>
        <end position="504"/>
    </location>
</feature>
<feature type="compositionally biased region" description="Low complexity" evidence="1">
    <location>
        <begin position="610"/>
        <end position="648"/>
    </location>
</feature>
<keyword evidence="2" id="KW-0732">Signal</keyword>
<feature type="compositionally biased region" description="Polar residues" evidence="1">
    <location>
        <begin position="187"/>
        <end position="205"/>
    </location>
</feature>
<dbReference type="RefSeq" id="XP_040696918.1">
    <property type="nucleotide sequence ID" value="XM_040845454.1"/>
</dbReference>
<evidence type="ECO:0000256" key="1">
    <source>
        <dbReference type="SAM" id="MobiDB-lite"/>
    </source>
</evidence>
<feature type="compositionally biased region" description="Low complexity" evidence="1">
    <location>
        <begin position="329"/>
        <end position="345"/>
    </location>
</feature>
<feature type="compositionally biased region" description="Low complexity" evidence="1">
    <location>
        <begin position="122"/>
        <end position="132"/>
    </location>
</feature>
<dbReference type="GeneID" id="63761527"/>
<feature type="region of interest" description="Disordered" evidence="1">
    <location>
        <begin position="601"/>
        <end position="659"/>
    </location>
</feature>
<feature type="region of interest" description="Disordered" evidence="1">
    <location>
        <begin position="76"/>
        <end position="351"/>
    </location>
</feature>
<gene>
    <name evidence="3" type="ORF">ASPSYDRAFT_36666</name>
</gene>